<reference evidence="2 3" key="1">
    <citation type="submission" date="2024-04" db="EMBL/GenBank/DDBJ databases">
        <authorList>
            <person name="Fracassetti M."/>
        </authorList>
    </citation>
    <scope>NUCLEOTIDE SEQUENCE [LARGE SCALE GENOMIC DNA]</scope>
</reference>
<sequence>MTFSFADRKAREKKKDEVDLLILRLGWKIRTTNRATFSFSSSTGKYKRRKPSVLGSDRQLQGETKSDERLMPCEVLP</sequence>
<name>A0AAV2F948_9ROSI</name>
<dbReference type="EMBL" id="OZ034819">
    <property type="protein sequence ID" value="CAL1394438.1"/>
    <property type="molecule type" value="Genomic_DNA"/>
</dbReference>
<protein>
    <submittedName>
        <fullName evidence="2">Uncharacterized protein</fullName>
    </submittedName>
</protein>
<keyword evidence="3" id="KW-1185">Reference proteome</keyword>
<gene>
    <name evidence="2" type="ORF">LTRI10_LOCUS34942</name>
</gene>
<dbReference type="AlphaFoldDB" id="A0AAV2F948"/>
<evidence type="ECO:0000256" key="1">
    <source>
        <dbReference type="SAM" id="MobiDB-lite"/>
    </source>
</evidence>
<dbReference type="Proteomes" id="UP001497516">
    <property type="component" value="Chromosome 6"/>
</dbReference>
<evidence type="ECO:0000313" key="3">
    <source>
        <dbReference type="Proteomes" id="UP001497516"/>
    </source>
</evidence>
<organism evidence="2 3">
    <name type="scientific">Linum trigynum</name>
    <dbReference type="NCBI Taxonomy" id="586398"/>
    <lineage>
        <taxon>Eukaryota</taxon>
        <taxon>Viridiplantae</taxon>
        <taxon>Streptophyta</taxon>
        <taxon>Embryophyta</taxon>
        <taxon>Tracheophyta</taxon>
        <taxon>Spermatophyta</taxon>
        <taxon>Magnoliopsida</taxon>
        <taxon>eudicotyledons</taxon>
        <taxon>Gunneridae</taxon>
        <taxon>Pentapetalae</taxon>
        <taxon>rosids</taxon>
        <taxon>fabids</taxon>
        <taxon>Malpighiales</taxon>
        <taxon>Linaceae</taxon>
        <taxon>Linum</taxon>
    </lineage>
</organism>
<accession>A0AAV2F948</accession>
<proteinExistence type="predicted"/>
<feature type="region of interest" description="Disordered" evidence="1">
    <location>
        <begin position="40"/>
        <end position="77"/>
    </location>
</feature>
<evidence type="ECO:0000313" key="2">
    <source>
        <dbReference type="EMBL" id="CAL1394438.1"/>
    </source>
</evidence>